<organism evidence="1 2">
    <name type="scientific">Marasmius tenuissimus</name>
    <dbReference type="NCBI Taxonomy" id="585030"/>
    <lineage>
        <taxon>Eukaryota</taxon>
        <taxon>Fungi</taxon>
        <taxon>Dikarya</taxon>
        <taxon>Basidiomycota</taxon>
        <taxon>Agaricomycotina</taxon>
        <taxon>Agaricomycetes</taxon>
        <taxon>Agaricomycetidae</taxon>
        <taxon>Agaricales</taxon>
        <taxon>Marasmiineae</taxon>
        <taxon>Marasmiaceae</taxon>
        <taxon>Marasmius</taxon>
    </lineage>
</organism>
<evidence type="ECO:0000313" key="1">
    <source>
        <dbReference type="EMBL" id="KAL0057118.1"/>
    </source>
</evidence>
<protein>
    <submittedName>
        <fullName evidence="1">Uncharacterized protein</fullName>
    </submittedName>
</protein>
<comment type="caution">
    <text evidence="1">The sequence shown here is derived from an EMBL/GenBank/DDBJ whole genome shotgun (WGS) entry which is preliminary data.</text>
</comment>
<gene>
    <name evidence="1" type="ORF">AAF712_016255</name>
</gene>
<reference evidence="1 2" key="1">
    <citation type="submission" date="2024-05" db="EMBL/GenBank/DDBJ databases">
        <title>A draft genome resource for the thread blight pathogen Marasmius tenuissimus strain MS-2.</title>
        <authorList>
            <person name="Yulfo-Soto G.E."/>
            <person name="Baruah I.K."/>
            <person name="Amoako-Attah I."/>
            <person name="Bukari Y."/>
            <person name="Meinhardt L.W."/>
            <person name="Bailey B.A."/>
            <person name="Cohen S.P."/>
        </authorList>
    </citation>
    <scope>NUCLEOTIDE SEQUENCE [LARGE SCALE GENOMIC DNA]</scope>
    <source>
        <strain evidence="1 2">MS-2</strain>
    </source>
</reference>
<evidence type="ECO:0000313" key="2">
    <source>
        <dbReference type="Proteomes" id="UP001437256"/>
    </source>
</evidence>
<name>A0ABR2Z772_9AGAR</name>
<keyword evidence="2" id="KW-1185">Reference proteome</keyword>
<proteinExistence type="predicted"/>
<dbReference type="Proteomes" id="UP001437256">
    <property type="component" value="Unassembled WGS sequence"/>
</dbReference>
<sequence length="306" mass="35355">MHLNGHKLLCRKLFSLNYLKGAGRIHGEGTKQSWAESKQSGGSTRQMNHGHRHNIIIDLHNFWNWLKTESMVSYLFEKYLESLDLREKAMEHYCGLSRSRGKEMVVEWMKLDENPKKVGEEWASVYHTTTKRLPSREQMYITLLELEEQREVQKETTFTNESEKVKFIWASIKLQERQRQLKAAIKRTSAESKVNSIKQSQTVPASGIQSWKKVQINMMPIVELVAGVFGDGGTLVEDISLHLPSNFSSQDRQRFGLEDLASIELELREGECNDAVIHLCDTLNYKIVMRDTQRRDAQGVTQNTRS</sequence>
<dbReference type="InterPro" id="IPR040521">
    <property type="entry name" value="KDZ"/>
</dbReference>
<feature type="non-terminal residue" evidence="1">
    <location>
        <position position="306"/>
    </location>
</feature>
<dbReference type="Pfam" id="PF18758">
    <property type="entry name" value="KDZ"/>
    <property type="match status" value="1"/>
</dbReference>
<accession>A0ABR2Z772</accession>
<dbReference type="EMBL" id="JBBXMP010000683">
    <property type="protein sequence ID" value="KAL0057118.1"/>
    <property type="molecule type" value="Genomic_DNA"/>
</dbReference>